<accession>A0A5P2G0J1</accession>
<dbReference type="KEGG" id="arac:E0W69_008545"/>
<name>A0A5P2G0J1_9BACT</name>
<evidence type="ECO:0000313" key="2">
    <source>
        <dbReference type="Proteomes" id="UP000292424"/>
    </source>
</evidence>
<sequence>MNFDDLYWNDSVIRKIVIDRSTAGKKDSVVVEVDWYDVGLGIIIFEDVYCLKLSMNFDVVAHESISDAYILSADQLKELNFNFQILNLIIDQALTCYVIKTASTGSEIFIISKTWKLKSI</sequence>
<dbReference type="Proteomes" id="UP000292424">
    <property type="component" value="Chromosome"/>
</dbReference>
<dbReference type="OrthoDB" id="677693at2"/>
<keyword evidence="2" id="KW-1185">Reference proteome</keyword>
<dbReference type="AlphaFoldDB" id="A0A5P2G0J1"/>
<protein>
    <submittedName>
        <fullName evidence="1">Uncharacterized protein</fullName>
    </submittedName>
</protein>
<evidence type="ECO:0000313" key="1">
    <source>
        <dbReference type="EMBL" id="QES88697.1"/>
    </source>
</evidence>
<proteinExistence type="predicted"/>
<dbReference type="EMBL" id="CP044016">
    <property type="protein sequence ID" value="QES88697.1"/>
    <property type="molecule type" value="Genomic_DNA"/>
</dbReference>
<gene>
    <name evidence="1" type="ORF">E0W69_008545</name>
</gene>
<reference evidence="1 2" key="1">
    <citation type="submission" date="2019-09" db="EMBL/GenBank/DDBJ databases">
        <title>Complete genome sequence of Arachidicoccus sp. B3-10 isolated from apple orchard soil.</title>
        <authorList>
            <person name="Kim H.S."/>
            <person name="Han K.-I."/>
            <person name="Suh M.K."/>
            <person name="Lee K.C."/>
            <person name="Eom M.K."/>
            <person name="Kim J.-S."/>
            <person name="Kang S.W."/>
            <person name="Sin Y."/>
            <person name="Lee J.-S."/>
        </authorList>
    </citation>
    <scope>NUCLEOTIDE SEQUENCE [LARGE SCALE GENOMIC DNA]</scope>
    <source>
        <strain evidence="1 2">B3-10</strain>
    </source>
</reference>
<dbReference type="RefSeq" id="WP_131329665.1">
    <property type="nucleotide sequence ID" value="NZ_CP044016.1"/>
</dbReference>
<organism evidence="1 2">
    <name type="scientific">Rhizosphaericola mali</name>
    <dbReference type="NCBI Taxonomy" id="2545455"/>
    <lineage>
        <taxon>Bacteria</taxon>
        <taxon>Pseudomonadati</taxon>
        <taxon>Bacteroidota</taxon>
        <taxon>Chitinophagia</taxon>
        <taxon>Chitinophagales</taxon>
        <taxon>Chitinophagaceae</taxon>
        <taxon>Rhizosphaericola</taxon>
    </lineage>
</organism>